<sequence length="659" mass="75969">MGHRFQLPPTSRWVLRLFVFFMLLFSIMRVLTFYSFRPDGVSFSDAVPSFLMGMRFDLRWVCILLAPLLIAGSFNRFSPFQSSRTKRFWIIYLVVVSSFLLFFFGADFGHFDYVETRLNASALNFIEDFAISMSMLWQSYPLFWIFLLLSLVIYGLYRFFQRSHSKVHTIKHPFKPVRTFWMMLLLIIGVAGSNPAKPLTWKDAFKLGDNFKAYLALNPLENFFTTLRFRKPFTDDGSAKVQFDAMKELLQLPKESAMLNFQRREVFAEPAKKMNVVLVICESLSMYKTGLSGNPLNTTPYLQQLANEGLLFERCFSPHFGTARGVFALLSGVPDVQLSKFSTRNIEAIDQHTILNSFTNHEKFYFIGGNSEFNNFKGLLVNNVNGLHLYEEGMYKSPKFNVWGISDKNLFNEANQVLSQQTTPFFSIIQTADNHRPFVLPEEDTAAVAARQVDELQLKKYGFDSQKEMEALLYTDYSIQQFMEAAKQQPWFNNTLFVFVGDHGVKGNATALYPDAWTNERLTDEHVPLLFYAPGFIKPEKRKEVVSQVDVLPTIAGLLNQPYTNTTIGRDLLRKPAGKDFAFIIHHDEAKIGMVNNEFYYILNMNLQKDTLVPLHFNAPLLSKEKYEHTKKQMAVETIALYESSRWMLLNNKKASVKP</sequence>
<keyword evidence="5 9" id="KW-0472">Membrane</keyword>
<feature type="binding site" evidence="8">
    <location>
        <position position="502"/>
    </location>
    <ligand>
        <name>Mn(2+)</name>
        <dbReference type="ChEBI" id="CHEBI:29035"/>
    </ligand>
</feature>
<feature type="transmembrane region" description="Helical" evidence="9">
    <location>
        <begin position="89"/>
        <end position="106"/>
    </location>
</feature>
<feature type="active site" evidence="6">
    <location>
        <position position="322"/>
    </location>
</feature>
<keyword evidence="4 9" id="KW-1133">Transmembrane helix</keyword>
<evidence type="ECO:0000256" key="4">
    <source>
        <dbReference type="ARBA" id="ARBA00022989"/>
    </source>
</evidence>
<evidence type="ECO:0000313" key="12">
    <source>
        <dbReference type="Proteomes" id="UP000515344"/>
    </source>
</evidence>
<dbReference type="InterPro" id="IPR012160">
    <property type="entry name" value="LtaS-like"/>
</dbReference>
<proteinExistence type="predicted"/>
<dbReference type="Gene3D" id="3.40.720.10">
    <property type="entry name" value="Alkaline Phosphatase, subunit A"/>
    <property type="match status" value="1"/>
</dbReference>
<accession>A0A7G5XBP2</accession>
<comment type="subcellular location">
    <subcellularLocation>
        <location evidence="1">Cell membrane</location>
        <topology evidence="1">Multi-pass membrane protein</topology>
    </subcellularLocation>
</comment>
<evidence type="ECO:0000256" key="5">
    <source>
        <dbReference type="ARBA" id="ARBA00023136"/>
    </source>
</evidence>
<evidence type="ECO:0000259" key="10">
    <source>
        <dbReference type="Pfam" id="PF00884"/>
    </source>
</evidence>
<dbReference type="EMBL" id="CP060007">
    <property type="protein sequence ID" value="QNA42895.1"/>
    <property type="molecule type" value="Genomic_DNA"/>
</dbReference>
<feature type="transmembrane region" description="Helical" evidence="9">
    <location>
        <begin position="56"/>
        <end position="77"/>
    </location>
</feature>
<dbReference type="PANTHER" id="PTHR47371:SF3">
    <property type="entry name" value="PHOSPHOGLYCEROL TRANSFERASE I"/>
    <property type="match status" value="1"/>
</dbReference>
<dbReference type="InterPro" id="IPR000917">
    <property type="entry name" value="Sulfatase_N"/>
</dbReference>
<organism evidence="11 12">
    <name type="scientific">Lacibacter sediminis</name>
    <dbReference type="NCBI Taxonomy" id="2760713"/>
    <lineage>
        <taxon>Bacteria</taxon>
        <taxon>Pseudomonadati</taxon>
        <taxon>Bacteroidota</taxon>
        <taxon>Chitinophagia</taxon>
        <taxon>Chitinophagales</taxon>
        <taxon>Chitinophagaceae</taxon>
        <taxon>Lacibacter</taxon>
    </lineage>
</organism>
<dbReference type="KEGG" id="lacs:H4075_12410"/>
<evidence type="ECO:0000256" key="2">
    <source>
        <dbReference type="ARBA" id="ARBA00022475"/>
    </source>
</evidence>
<feature type="transmembrane region" description="Helical" evidence="9">
    <location>
        <begin position="13"/>
        <end position="36"/>
    </location>
</feature>
<feature type="binding site" evidence="7">
    <location>
        <position position="435"/>
    </location>
    <ligand>
        <name>substrate</name>
    </ligand>
</feature>
<dbReference type="GO" id="GO:0016787">
    <property type="term" value="F:hydrolase activity"/>
    <property type="evidence" value="ECO:0007669"/>
    <property type="project" value="UniProtKB-KW"/>
</dbReference>
<evidence type="ECO:0000256" key="8">
    <source>
        <dbReference type="PIRSR" id="PIRSR005091-3"/>
    </source>
</evidence>
<dbReference type="RefSeq" id="WP_182801161.1">
    <property type="nucleotide sequence ID" value="NZ_CP060007.1"/>
</dbReference>
<evidence type="ECO:0000256" key="1">
    <source>
        <dbReference type="ARBA" id="ARBA00004651"/>
    </source>
</evidence>
<keyword evidence="3 9" id="KW-0812">Transmembrane</keyword>
<dbReference type="Proteomes" id="UP000515344">
    <property type="component" value="Chromosome"/>
</dbReference>
<dbReference type="InterPro" id="IPR050448">
    <property type="entry name" value="OpgB/LTA_synthase_biosynth"/>
</dbReference>
<evidence type="ECO:0000256" key="6">
    <source>
        <dbReference type="PIRSR" id="PIRSR005091-1"/>
    </source>
</evidence>
<dbReference type="SUPFAM" id="SSF53649">
    <property type="entry name" value="Alkaline phosphatase-like"/>
    <property type="match status" value="1"/>
</dbReference>
<evidence type="ECO:0000313" key="11">
    <source>
        <dbReference type="EMBL" id="QNA42895.1"/>
    </source>
</evidence>
<keyword evidence="2" id="KW-1003">Cell membrane</keyword>
<dbReference type="Pfam" id="PF00884">
    <property type="entry name" value="Sulfatase"/>
    <property type="match status" value="1"/>
</dbReference>
<keyword evidence="7" id="KW-0479">Metal-binding</keyword>
<feature type="binding site" evidence="8">
    <location>
        <position position="503"/>
    </location>
    <ligand>
        <name>Mn(2+)</name>
        <dbReference type="ChEBI" id="CHEBI:29035"/>
    </ligand>
</feature>
<keyword evidence="7" id="KW-0464">Manganese</keyword>
<name>A0A7G5XBP2_9BACT</name>
<evidence type="ECO:0000256" key="3">
    <source>
        <dbReference type="ARBA" id="ARBA00022692"/>
    </source>
</evidence>
<keyword evidence="12" id="KW-1185">Reference proteome</keyword>
<feature type="binding site" evidence="8">
    <location>
        <position position="282"/>
    </location>
    <ligand>
        <name>Mn(2+)</name>
        <dbReference type="ChEBI" id="CHEBI:29035"/>
    </ligand>
</feature>
<dbReference type="PANTHER" id="PTHR47371">
    <property type="entry name" value="LIPOTEICHOIC ACID SYNTHASE"/>
    <property type="match status" value="1"/>
</dbReference>
<dbReference type="InterPro" id="IPR017850">
    <property type="entry name" value="Alkaline_phosphatase_core_sf"/>
</dbReference>
<gene>
    <name evidence="11" type="ORF">H4075_12410</name>
</gene>
<feature type="binding site" evidence="8">
    <location>
        <position position="322"/>
    </location>
    <ligand>
        <name>Mn(2+)</name>
        <dbReference type="ChEBI" id="CHEBI:29035"/>
    </ligand>
</feature>
<feature type="transmembrane region" description="Helical" evidence="9">
    <location>
        <begin position="142"/>
        <end position="160"/>
    </location>
</feature>
<protein>
    <submittedName>
        <fullName evidence="11">Sulfatase-like hydrolase/transferase</fullName>
    </submittedName>
</protein>
<keyword evidence="11" id="KW-0378">Hydrolase</keyword>
<evidence type="ECO:0000256" key="9">
    <source>
        <dbReference type="SAM" id="Phobius"/>
    </source>
</evidence>
<dbReference type="PIRSF" id="PIRSF005091">
    <property type="entry name" value="Mmb_sulf_HI1246"/>
    <property type="match status" value="1"/>
</dbReference>
<dbReference type="AlphaFoldDB" id="A0A7G5XBP2"/>
<feature type="transmembrane region" description="Helical" evidence="9">
    <location>
        <begin position="180"/>
        <end position="196"/>
    </location>
</feature>
<dbReference type="CDD" id="cd16015">
    <property type="entry name" value="LTA_synthase"/>
    <property type="match status" value="1"/>
</dbReference>
<dbReference type="GO" id="GO:0005886">
    <property type="term" value="C:plasma membrane"/>
    <property type="evidence" value="ECO:0007669"/>
    <property type="project" value="UniProtKB-SubCell"/>
</dbReference>
<feature type="domain" description="Sulfatase N-terminal" evidence="10">
    <location>
        <begin position="275"/>
        <end position="560"/>
    </location>
</feature>
<reference evidence="12" key="1">
    <citation type="submission" date="2020-08" db="EMBL/GenBank/DDBJ databases">
        <title>Lacibacter sp. S13-6-6 genome sequencing.</title>
        <authorList>
            <person name="Jin L."/>
        </authorList>
    </citation>
    <scope>NUCLEOTIDE SEQUENCE [LARGE SCALE GENOMIC DNA]</scope>
    <source>
        <strain evidence="12">S13-6-6</strain>
    </source>
</reference>
<evidence type="ECO:0000256" key="7">
    <source>
        <dbReference type="PIRSR" id="PIRSR005091-2"/>
    </source>
</evidence>
<dbReference type="GO" id="GO:0046872">
    <property type="term" value="F:metal ion binding"/>
    <property type="evidence" value="ECO:0007669"/>
    <property type="project" value="UniProtKB-KW"/>
</dbReference>